<dbReference type="EMBL" id="JABBZM010000003">
    <property type="protein sequence ID" value="NMV37320.1"/>
    <property type="molecule type" value="Genomic_DNA"/>
</dbReference>
<sequence>MLIGTSADKVESGSRLVGQSAAAAKSMDNPGHALGRGGERIPLML</sequence>
<evidence type="ECO:0000313" key="3">
    <source>
        <dbReference type="Proteomes" id="UP000575469"/>
    </source>
</evidence>
<comment type="caution">
    <text evidence="2">The sequence shown here is derived from an EMBL/GenBank/DDBJ whole genome shotgun (WGS) entry which is preliminary data.</text>
</comment>
<accession>A0A848NVM6</accession>
<feature type="region of interest" description="Disordered" evidence="1">
    <location>
        <begin position="1"/>
        <end position="45"/>
    </location>
</feature>
<gene>
    <name evidence="2" type="ORF">HGR00_05325</name>
</gene>
<proteinExistence type="predicted"/>
<dbReference type="Proteomes" id="UP000575469">
    <property type="component" value="Unassembled WGS sequence"/>
</dbReference>
<organism evidence="2 3">
    <name type="scientific">Ralstonia insidiosa</name>
    <dbReference type="NCBI Taxonomy" id="190721"/>
    <lineage>
        <taxon>Bacteria</taxon>
        <taxon>Pseudomonadati</taxon>
        <taxon>Pseudomonadota</taxon>
        <taxon>Betaproteobacteria</taxon>
        <taxon>Burkholderiales</taxon>
        <taxon>Burkholderiaceae</taxon>
        <taxon>Ralstonia</taxon>
    </lineage>
</organism>
<name>A0A848NVM6_9RALS</name>
<protein>
    <submittedName>
        <fullName evidence="2">Uncharacterized protein</fullName>
    </submittedName>
</protein>
<reference evidence="2 3" key="1">
    <citation type="submission" date="2020-04" db="EMBL/GenBank/DDBJ databases">
        <title>Ralstonia insidiosa genome sequencing and assembly.</title>
        <authorList>
            <person name="Martins R.C.R."/>
            <person name="Perdigao-Neto L.V."/>
            <person name="Levin A.S.S."/>
            <person name="Costa S.F."/>
        </authorList>
    </citation>
    <scope>NUCLEOTIDE SEQUENCE [LARGE SCALE GENOMIC DNA]</scope>
    <source>
        <strain evidence="2 3">5047</strain>
    </source>
</reference>
<evidence type="ECO:0000256" key="1">
    <source>
        <dbReference type="SAM" id="MobiDB-lite"/>
    </source>
</evidence>
<dbReference type="AlphaFoldDB" id="A0A848NVM6"/>
<evidence type="ECO:0000313" key="2">
    <source>
        <dbReference type="EMBL" id="NMV37320.1"/>
    </source>
</evidence>